<dbReference type="InterPro" id="IPR000515">
    <property type="entry name" value="MetI-like"/>
</dbReference>
<dbReference type="PANTHER" id="PTHR43514:SF4">
    <property type="entry name" value="ABC TRANSPORTER I FAMILY MEMBER 10"/>
    <property type="match status" value="1"/>
</dbReference>
<reference evidence="8" key="1">
    <citation type="submission" date="2019-08" db="EMBL/GenBank/DDBJ databases">
        <authorList>
            <person name="Kucharzyk K."/>
            <person name="Murdoch R.W."/>
            <person name="Higgins S."/>
            <person name="Loffler F."/>
        </authorList>
    </citation>
    <scope>NUCLEOTIDE SEQUENCE</scope>
</reference>
<keyword evidence="8" id="KW-0547">Nucleotide-binding</keyword>
<dbReference type="CDD" id="cd06261">
    <property type="entry name" value="TM_PBP2"/>
    <property type="match status" value="1"/>
</dbReference>
<dbReference type="GO" id="GO:0055085">
    <property type="term" value="P:transmembrane transport"/>
    <property type="evidence" value="ECO:0007669"/>
    <property type="project" value="InterPro"/>
</dbReference>
<name>A0A644VYU5_9ZZZZ</name>
<dbReference type="GO" id="GO:0005524">
    <property type="term" value="F:ATP binding"/>
    <property type="evidence" value="ECO:0007669"/>
    <property type="project" value="UniProtKB-KW"/>
</dbReference>
<evidence type="ECO:0000313" key="8">
    <source>
        <dbReference type="EMBL" id="MPL96654.1"/>
    </source>
</evidence>
<dbReference type="GO" id="GO:0016020">
    <property type="term" value="C:membrane"/>
    <property type="evidence" value="ECO:0007669"/>
    <property type="project" value="UniProtKB-SubCell"/>
</dbReference>
<dbReference type="SUPFAM" id="SSF52540">
    <property type="entry name" value="P-loop containing nucleoside triphosphate hydrolases"/>
    <property type="match status" value="1"/>
</dbReference>
<dbReference type="InterPro" id="IPR035906">
    <property type="entry name" value="MetI-like_sf"/>
</dbReference>
<feature type="transmembrane region" description="Helical" evidence="5">
    <location>
        <begin position="163"/>
        <end position="185"/>
    </location>
</feature>
<keyword evidence="2 5" id="KW-0812">Transmembrane</keyword>
<protein>
    <submittedName>
        <fullName evidence="8">Vitamin B12 import ATP-binding protein BtuD</fullName>
    </submittedName>
</protein>
<accession>A0A644VYU5</accession>
<comment type="subcellular location">
    <subcellularLocation>
        <location evidence="1">Membrane</location>
        <topology evidence="1">Multi-pass membrane protein</topology>
    </subcellularLocation>
</comment>
<feature type="domain" description="ABC transporter" evidence="6">
    <location>
        <begin position="266"/>
        <end position="462"/>
    </location>
</feature>
<dbReference type="InterPro" id="IPR050334">
    <property type="entry name" value="Molybdenum_import_ModC"/>
</dbReference>
<dbReference type="AlphaFoldDB" id="A0A644VYU5"/>
<feature type="domain" description="ABC transmembrane type-1" evidence="7">
    <location>
        <begin position="51"/>
        <end position="235"/>
    </location>
</feature>
<evidence type="ECO:0000259" key="7">
    <source>
        <dbReference type="PROSITE" id="PS50928"/>
    </source>
</evidence>
<organism evidence="8">
    <name type="scientific">bioreactor metagenome</name>
    <dbReference type="NCBI Taxonomy" id="1076179"/>
    <lineage>
        <taxon>unclassified sequences</taxon>
        <taxon>metagenomes</taxon>
        <taxon>ecological metagenomes</taxon>
    </lineage>
</organism>
<feature type="transmembrane region" description="Helical" evidence="5">
    <location>
        <begin position="93"/>
        <end position="114"/>
    </location>
</feature>
<dbReference type="GO" id="GO:0016887">
    <property type="term" value="F:ATP hydrolysis activity"/>
    <property type="evidence" value="ECO:0007669"/>
    <property type="project" value="InterPro"/>
</dbReference>
<evidence type="ECO:0000256" key="1">
    <source>
        <dbReference type="ARBA" id="ARBA00004141"/>
    </source>
</evidence>
<dbReference type="PANTHER" id="PTHR43514">
    <property type="entry name" value="ABC TRANSPORTER I FAMILY MEMBER 10"/>
    <property type="match status" value="1"/>
</dbReference>
<feature type="transmembrane region" description="Helical" evidence="5">
    <location>
        <begin position="217"/>
        <end position="239"/>
    </location>
</feature>
<keyword evidence="8" id="KW-0067">ATP-binding</keyword>
<proteinExistence type="predicted"/>
<dbReference type="Gene3D" id="3.40.50.300">
    <property type="entry name" value="P-loop containing nucleotide triphosphate hydrolases"/>
    <property type="match status" value="1"/>
</dbReference>
<gene>
    <name evidence="8" type="primary">btuD_108</name>
    <name evidence="8" type="ORF">SDC9_42836</name>
</gene>
<evidence type="ECO:0000256" key="3">
    <source>
        <dbReference type="ARBA" id="ARBA00022989"/>
    </source>
</evidence>
<dbReference type="InterPro" id="IPR027417">
    <property type="entry name" value="P-loop_NTPase"/>
</dbReference>
<dbReference type="Pfam" id="PF00005">
    <property type="entry name" value="ABC_tran"/>
    <property type="match status" value="1"/>
</dbReference>
<dbReference type="Gene3D" id="1.10.3720.10">
    <property type="entry name" value="MetI-like"/>
    <property type="match status" value="1"/>
</dbReference>
<keyword evidence="3 5" id="KW-1133">Transmembrane helix</keyword>
<dbReference type="EMBL" id="VSSQ01000519">
    <property type="protein sequence ID" value="MPL96654.1"/>
    <property type="molecule type" value="Genomic_DNA"/>
</dbReference>
<evidence type="ECO:0000256" key="4">
    <source>
        <dbReference type="ARBA" id="ARBA00023136"/>
    </source>
</evidence>
<evidence type="ECO:0000256" key="2">
    <source>
        <dbReference type="ARBA" id="ARBA00022692"/>
    </source>
</evidence>
<dbReference type="PROSITE" id="PS50928">
    <property type="entry name" value="ABC_TM1"/>
    <property type="match status" value="1"/>
</dbReference>
<dbReference type="InterPro" id="IPR003439">
    <property type="entry name" value="ABC_transporter-like_ATP-bd"/>
</dbReference>
<keyword evidence="4 5" id="KW-0472">Membrane</keyword>
<evidence type="ECO:0000256" key="5">
    <source>
        <dbReference type="SAM" id="Phobius"/>
    </source>
</evidence>
<dbReference type="Pfam" id="PF00528">
    <property type="entry name" value="BPD_transp_1"/>
    <property type="match status" value="1"/>
</dbReference>
<evidence type="ECO:0000259" key="6">
    <source>
        <dbReference type="PROSITE" id="PS50893"/>
    </source>
</evidence>
<dbReference type="SUPFAM" id="SSF161098">
    <property type="entry name" value="MetI-like"/>
    <property type="match status" value="1"/>
</dbReference>
<dbReference type="PROSITE" id="PS50893">
    <property type="entry name" value="ABC_TRANSPORTER_2"/>
    <property type="match status" value="1"/>
</dbReference>
<feature type="transmembrane region" description="Helical" evidence="5">
    <location>
        <begin position="51"/>
        <end position="81"/>
    </location>
</feature>
<comment type="caution">
    <text evidence="8">The sequence shown here is derived from an EMBL/GenBank/DDBJ whole genome shotgun (WGS) entry which is preliminary data.</text>
</comment>
<sequence>MKFKPTPAFYSILLLLILWQALAMLIGYPDLFPSVTGLLKTIVTMLANPAFYVSLVITILRGLTGFALALVLAGVLAAIALHHPFWKSFFHPWVVVMRSVPVISIVLIALLWLSPPGLPVFIAFFTMFPILYQNMLSGLEHTDGKLVEMAKVFNKNSLQRLRYIYFPSARTLMLAGVATAMGFGWRAVIIGEVLAGPVHGIGTSMKKAQAFIDMKTLLAWTVIAIVVSFIFDFLVKLLAKRSRKLRLSVTKKLAKTVILNIDRKEISINSLNKSFNDVPVLQNLNLSLSNDHIHLLKTASGSGKTTLMNIIAGILQKDSGTLVFSQSEPVISYAFQDKRLIPWLTVEQNIAFALPHFPQVNQEEKNRIGELIHAMELDNQQDKLPDALSGGEQQRTTLARALALPCHVLLLDEPLTGLGQDLKIKIIGEIDRFTRDNKPVIVWATHEEVEGLNAMKYQQTKQ</sequence>